<dbReference type="Gene3D" id="3.20.20.70">
    <property type="entry name" value="Aldolase class I"/>
    <property type="match status" value="1"/>
</dbReference>
<keyword evidence="1 2" id="KW-0456">Lyase</keyword>
<accession>A0ABX2TI53</accession>
<sequence length="310" mass="32693">MIPDTNAPFDGVYVATVCPMRPDFAIDEDALAAHLQDAMATPGMRGVLINGHAGENFMLSREEKRRVVAIAHATIGDRAVIVSGLNAEGSLEAQRHAADARDAGADALMVFPPFSWALSQDADMAVTHHRMIAEAAPGPLMLYQAGVRAGTMAYTHDALARLVQIPGVVGIKEGSWEAAAYEANRRLVKAVAPQVSVMASGDEHLLTCFVVGSEGSLVSLAVLVPDAIVGLERAVLAGDLERARGHHSVIQPLARAIYGTAPGGLATARLKCCLKMVGKLRHDVMRPPIGPLPDHEVAMLRSALTTAGLL</sequence>
<dbReference type="PANTHER" id="PTHR12128">
    <property type="entry name" value="DIHYDRODIPICOLINATE SYNTHASE"/>
    <property type="match status" value="1"/>
</dbReference>
<dbReference type="InterPro" id="IPR002220">
    <property type="entry name" value="DapA-like"/>
</dbReference>
<keyword evidence="4" id="KW-1185">Reference proteome</keyword>
<protein>
    <submittedName>
        <fullName evidence="3">Dihydrodipicolinate synthase family protein</fullName>
    </submittedName>
</protein>
<dbReference type="SUPFAM" id="SSF51569">
    <property type="entry name" value="Aldolase"/>
    <property type="match status" value="1"/>
</dbReference>
<evidence type="ECO:0000313" key="3">
    <source>
        <dbReference type="EMBL" id="NYZ24015.1"/>
    </source>
</evidence>
<dbReference type="EMBL" id="JABFDB010000034">
    <property type="protein sequence ID" value="NYZ24015.1"/>
    <property type="molecule type" value="Genomic_DNA"/>
</dbReference>
<evidence type="ECO:0000256" key="2">
    <source>
        <dbReference type="PIRNR" id="PIRNR001365"/>
    </source>
</evidence>
<reference evidence="3 4" key="1">
    <citation type="submission" date="2020-05" db="EMBL/GenBank/DDBJ databases">
        <title>Azospirillum oleiclasticum sp. nov, a nitrogen-fixing and heavy crude oil-emulsifying bacterium isolated from the crude oil of Yumen Oilfield.</title>
        <authorList>
            <person name="Wu D."/>
            <person name="Cai M."/>
            <person name="Zhang X."/>
        </authorList>
    </citation>
    <scope>NUCLEOTIDE SEQUENCE [LARGE SCALE GENOMIC DNA]</scope>
    <source>
        <strain evidence="3 4">ROY-1-1-2</strain>
    </source>
</reference>
<name>A0ABX2TI53_9PROT</name>
<evidence type="ECO:0000313" key="4">
    <source>
        <dbReference type="Proteomes" id="UP000584642"/>
    </source>
</evidence>
<comment type="similarity">
    <text evidence="2">Belongs to the DapA family.</text>
</comment>
<dbReference type="SMART" id="SM01130">
    <property type="entry name" value="DHDPS"/>
    <property type="match status" value="1"/>
</dbReference>
<dbReference type="CDD" id="cd00408">
    <property type="entry name" value="DHDPS-like"/>
    <property type="match status" value="1"/>
</dbReference>
<proteinExistence type="inferred from homology"/>
<dbReference type="PIRSF" id="PIRSF001365">
    <property type="entry name" value="DHDPS"/>
    <property type="match status" value="1"/>
</dbReference>
<dbReference type="InterPro" id="IPR013785">
    <property type="entry name" value="Aldolase_TIM"/>
</dbReference>
<evidence type="ECO:0000256" key="1">
    <source>
        <dbReference type="ARBA" id="ARBA00023239"/>
    </source>
</evidence>
<dbReference type="PANTHER" id="PTHR12128:SF72">
    <property type="entry name" value="DIHYDRODIPICOLINATE SYNTHASE"/>
    <property type="match status" value="1"/>
</dbReference>
<organism evidence="3 4">
    <name type="scientific">Azospirillum oleiclasticum</name>
    <dbReference type="NCBI Taxonomy" id="2735135"/>
    <lineage>
        <taxon>Bacteria</taxon>
        <taxon>Pseudomonadati</taxon>
        <taxon>Pseudomonadota</taxon>
        <taxon>Alphaproteobacteria</taxon>
        <taxon>Rhodospirillales</taxon>
        <taxon>Azospirillaceae</taxon>
        <taxon>Azospirillum</taxon>
    </lineage>
</organism>
<dbReference type="RefSeq" id="WP_180285794.1">
    <property type="nucleotide sequence ID" value="NZ_JABFDB010000034.1"/>
</dbReference>
<dbReference type="Pfam" id="PF00701">
    <property type="entry name" value="DHDPS"/>
    <property type="match status" value="1"/>
</dbReference>
<comment type="caution">
    <text evidence="3">The sequence shown here is derived from an EMBL/GenBank/DDBJ whole genome shotgun (WGS) entry which is preliminary data.</text>
</comment>
<dbReference type="Proteomes" id="UP000584642">
    <property type="component" value="Unassembled WGS sequence"/>
</dbReference>
<gene>
    <name evidence="3" type="ORF">HND93_30295</name>
</gene>